<comment type="caution">
    <text evidence="8">The sequence shown here is derived from an EMBL/GenBank/DDBJ whole genome shotgun (WGS) entry which is preliminary data.</text>
</comment>
<dbReference type="Pfam" id="PF04321">
    <property type="entry name" value="RmlD_sub_bind"/>
    <property type="match status" value="1"/>
</dbReference>
<dbReference type="SUPFAM" id="SSF51735">
    <property type="entry name" value="NAD(P)-binding Rossmann-fold domains"/>
    <property type="match status" value="1"/>
</dbReference>
<dbReference type="InterPro" id="IPR029903">
    <property type="entry name" value="RmlD-like-bd"/>
</dbReference>
<dbReference type="NCBIfam" id="TIGR01214">
    <property type="entry name" value="rmlD"/>
    <property type="match status" value="1"/>
</dbReference>
<gene>
    <name evidence="8" type="primary">rfbD</name>
    <name evidence="8" type="ORF">IAB19_10315</name>
</gene>
<comment type="catalytic activity">
    <reaction evidence="5 6">
        <text>dTDP-beta-L-rhamnose + NADP(+) = dTDP-4-dehydro-beta-L-rhamnose + NADPH + H(+)</text>
        <dbReference type="Rhea" id="RHEA:21796"/>
        <dbReference type="ChEBI" id="CHEBI:15378"/>
        <dbReference type="ChEBI" id="CHEBI:57510"/>
        <dbReference type="ChEBI" id="CHEBI:57783"/>
        <dbReference type="ChEBI" id="CHEBI:58349"/>
        <dbReference type="ChEBI" id="CHEBI:62830"/>
        <dbReference type="EC" id="1.1.1.133"/>
    </reaction>
</comment>
<evidence type="ECO:0000256" key="5">
    <source>
        <dbReference type="ARBA" id="ARBA00048200"/>
    </source>
</evidence>
<keyword evidence="6 8" id="KW-0560">Oxidoreductase</keyword>
<accession>A0A9D9DCZ6</accession>
<feature type="domain" description="RmlD-like substrate binding" evidence="7">
    <location>
        <begin position="1"/>
        <end position="304"/>
    </location>
</feature>
<dbReference type="InterPro" id="IPR036291">
    <property type="entry name" value="NAD(P)-bd_dom_sf"/>
</dbReference>
<dbReference type="EC" id="1.1.1.133" evidence="3 6"/>
<dbReference type="Gene3D" id="3.90.25.10">
    <property type="entry name" value="UDP-galactose 4-epimerase, domain 1"/>
    <property type="match status" value="1"/>
</dbReference>
<evidence type="ECO:0000256" key="6">
    <source>
        <dbReference type="RuleBase" id="RU364082"/>
    </source>
</evidence>
<evidence type="ECO:0000259" key="7">
    <source>
        <dbReference type="Pfam" id="PF04321"/>
    </source>
</evidence>
<dbReference type="CDD" id="cd05254">
    <property type="entry name" value="dTDP_HR_like_SDR_e"/>
    <property type="match status" value="1"/>
</dbReference>
<name>A0A9D9DCZ6_9GAMM</name>
<dbReference type="PANTHER" id="PTHR10491:SF4">
    <property type="entry name" value="METHIONINE ADENOSYLTRANSFERASE 2 SUBUNIT BETA"/>
    <property type="match status" value="1"/>
</dbReference>
<reference evidence="8" key="1">
    <citation type="submission" date="2020-10" db="EMBL/GenBank/DDBJ databases">
        <authorList>
            <person name="Gilroy R."/>
        </authorList>
    </citation>
    <scope>NUCLEOTIDE SEQUENCE</scope>
    <source>
        <strain evidence="8">17213</strain>
    </source>
</reference>
<dbReference type="InterPro" id="IPR005913">
    <property type="entry name" value="dTDP_dehydrorham_reduct"/>
</dbReference>
<comment type="pathway">
    <text evidence="1 6">Carbohydrate biosynthesis; dTDP-L-rhamnose biosynthesis.</text>
</comment>
<sequence length="306" mass="33509">MRLVITGASGNLGSALFSQSCAAGHQVYGYSHTELDIVQREAVQSLFRTVKPEIVINCAAYTNVEKAESRVQQCREVNVVGAENLALICESLGVPLIQISTDYVFGESKGPHLETEVPMPLNVYGSSKYAGELAVQQCCSRVMIVRTGSLFGRQGKSFVKTILKFCREPYGHNSGKQDKVEQVCKLFVIADNLIMPTPSSALAKVLLQMAQAALKAAAEGDHSLWGVYHYAGVPAVSTADFAEAVIASAKEKGWLYSRPEIHRIRQKDYKSAVLRAHDLRLDCSKTCSTFNLTLPDWRSYLAEVTA</sequence>
<comment type="cofactor">
    <cofactor evidence="6">
        <name>Mg(2+)</name>
        <dbReference type="ChEBI" id="CHEBI:18420"/>
    </cofactor>
    <text evidence="6">Binds 1 Mg(2+) ion per monomer.</text>
</comment>
<organism evidence="8 9">
    <name type="scientific">Candidatus Avisuccinivibrio stercorigallinarum</name>
    <dbReference type="NCBI Taxonomy" id="2840704"/>
    <lineage>
        <taxon>Bacteria</taxon>
        <taxon>Pseudomonadati</taxon>
        <taxon>Pseudomonadota</taxon>
        <taxon>Gammaproteobacteria</taxon>
        <taxon>Aeromonadales</taxon>
        <taxon>Succinivibrionaceae</taxon>
        <taxon>Succinivibrionaceae incertae sedis</taxon>
        <taxon>Candidatus Avisuccinivibrio</taxon>
    </lineage>
</organism>
<dbReference type="Gene3D" id="3.40.50.720">
    <property type="entry name" value="NAD(P)-binding Rossmann-like Domain"/>
    <property type="match status" value="1"/>
</dbReference>
<dbReference type="EMBL" id="JADINH010000205">
    <property type="protein sequence ID" value="MBO8416762.1"/>
    <property type="molecule type" value="Genomic_DNA"/>
</dbReference>
<evidence type="ECO:0000256" key="1">
    <source>
        <dbReference type="ARBA" id="ARBA00004781"/>
    </source>
</evidence>
<proteinExistence type="inferred from homology"/>
<dbReference type="Proteomes" id="UP000823631">
    <property type="component" value="Unassembled WGS sequence"/>
</dbReference>
<dbReference type="PANTHER" id="PTHR10491">
    <property type="entry name" value="DTDP-4-DEHYDRORHAMNOSE REDUCTASE"/>
    <property type="match status" value="1"/>
</dbReference>
<evidence type="ECO:0000313" key="8">
    <source>
        <dbReference type="EMBL" id="MBO8416762.1"/>
    </source>
</evidence>
<dbReference type="GO" id="GO:0008831">
    <property type="term" value="F:dTDP-4-dehydrorhamnose reductase activity"/>
    <property type="evidence" value="ECO:0007669"/>
    <property type="project" value="UniProtKB-EC"/>
</dbReference>
<comment type="function">
    <text evidence="6">Catalyzes the reduction of dTDP-6-deoxy-L-lyxo-4-hexulose to yield dTDP-L-rhamnose.</text>
</comment>
<dbReference type="PROSITE" id="PS51257">
    <property type="entry name" value="PROKAR_LIPOPROTEIN"/>
    <property type="match status" value="1"/>
</dbReference>
<evidence type="ECO:0000256" key="2">
    <source>
        <dbReference type="ARBA" id="ARBA00010944"/>
    </source>
</evidence>
<comment type="similarity">
    <text evidence="2 6">Belongs to the dTDP-4-dehydrorhamnose reductase family.</text>
</comment>
<evidence type="ECO:0000313" key="9">
    <source>
        <dbReference type="Proteomes" id="UP000823631"/>
    </source>
</evidence>
<reference evidence="8" key="2">
    <citation type="journal article" date="2021" name="PeerJ">
        <title>Extensive microbial diversity within the chicken gut microbiome revealed by metagenomics and culture.</title>
        <authorList>
            <person name="Gilroy R."/>
            <person name="Ravi A."/>
            <person name="Getino M."/>
            <person name="Pursley I."/>
            <person name="Horton D.L."/>
            <person name="Alikhan N.F."/>
            <person name="Baker D."/>
            <person name="Gharbi K."/>
            <person name="Hall N."/>
            <person name="Watson M."/>
            <person name="Adriaenssens E.M."/>
            <person name="Foster-Nyarko E."/>
            <person name="Jarju S."/>
            <person name="Secka A."/>
            <person name="Antonio M."/>
            <person name="Oren A."/>
            <person name="Chaudhuri R.R."/>
            <person name="La Ragione R."/>
            <person name="Hildebrand F."/>
            <person name="Pallen M.J."/>
        </authorList>
    </citation>
    <scope>NUCLEOTIDE SEQUENCE</scope>
    <source>
        <strain evidence="8">17213</strain>
    </source>
</reference>
<evidence type="ECO:0000256" key="4">
    <source>
        <dbReference type="ARBA" id="ARBA00017099"/>
    </source>
</evidence>
<dbReference type="AlphaFoldDB" id="A0A9D9DCZ6"/>
<protein>
    <recommendedName>
        <fullName evidence="4 6">dTDP-4-dehydrorhamnose reductase</fullName>
        <ecNumber evidence="3 6">1.1.1.133</ecNumber>
    </recommendedName>
</protein>
<evidence type="ECO:0000256" key="3">
    <source>
        <dbReference type="ARBA" id="ARBA00012929"/>
    </source>
</evidence>
<keyword evidence="6" id="KW-0521">NADP</keyword>